<keyword evidence="5" id="KW-1185">Reference proteome</keyword>
<dbReference type="Gene3D" id="3.40.50.360">
    <property type="match status" value="1"/>
</dbReference>
<evidence type="ECO:0000256" key="2">
    <source>
        <dbReference type="ARBA" id="ARBA00023002"/>
    </source>
</evidence>
<comment type="caution">
    <text evidence="4">The sequence shown here is derived from an EMBL/GenBank/DDBJ whole genome shotgun (WGS) entry which is preliminary data.</text>
</comment>
<evidence type="ECO:0000256" key="1">
    <source>
        <dbReference type="ARBA" id="ARBA00006252"/>
    </source>
</evidence>
<proteinExistence type="inferred from homology"/>
<gene>
    <name evidence="4" type="ORF">RM530_09110</name>
</gene>
<keyword evidence="2 4" id="KW-0560">Oxidoreductase</keyword>
<dbReference type="PANTHER" id="PTHR10204">
    <property type="entry name" value="NAD P H OXIDOREDUCTASE-RELATED"/>
    <property type="match status" value="1"/>
</dbReference>
<dbReference type="GO" id="GO:0016491">
    <property type="term" value="F:oxidoreductase activity"/>
    <property type="evidence" value="ECO:0007669"/>
    <property type="project" value="UniProtKB-KW"/>
</dbReference>
<dbReference type="Proteomes" id="UP001254608">
    <property type="component" value="Unassembled WGS sequence"/>
</dbReference>
<evidence type="ECO:0000313" key="5">
    <source>
        <dbReference type="Proteomes" id="UP001254608"/>
    </source>
</evidence>
<sequence length="194" mass="21220">MSSRRITIIQGHPDIEESHLGHALASAYADGAAQAGHQLRYVIVAQLECPVLQCKEDWEHGPAPEAIVAAQQAIAWADHLLIVFPLWLGTMPASFQAFLEQLLRPGFAFDPQARGRPNLLAGRSAHLVVTMGRPVPVRWRLFGADGVRGLVRNVLRYFGVSPVRTSYLDTGGKAGPRGVRRCLERMRRAGAKAA</sequence>
<dbReference type="SUPFAM" id="SSF52218">
    <property type="entry name" value="Flavoproteins"/>
    <property type="match status" value="1"/>
</dbReference>
<dbReference type="RefSeq" id="WP_311364911.1">
    <property type="nucleotide sequence ID" value="NZ_JAVRIC010000010.1"/>
</dbReference>
<dbReference type="PANTHER" id="PTHR10204:SF34">
    <property type="entry name" value="NAD(P)H DEHYDROGENASE [QUINONE] 1 ISOFORM 1"/>
    <property type="match status" value="1"/>
</dbReference>
<dbReference type="InterPro" id="IPR003680">
    <property type="entry name" value="Flavodoxin_fold"/>
</dbReference>
<feature type="domain" description="Flavodoxin-like fold" evidence="3">
    <location>
        <begin position="5"/>
        <end position="186"/>
    </location>
</feature>
<name>A0ABU2WI14_9GAMM</name>
<reference evidence="4 5" key="1">
    <citation type="submission" date="2023-09" db="EMBL/GenBank/DDBJ databases">
        <authorList>
            <person name="Rey-Velasco X."/>
        </authorList>
    </citation>
    <scope>NUCLEOTIDE SEQUENCE [LARGE SCALE GENOMIC DNA]</scope>
    <source>
        <strain evidence="4 5">W345</strain>
    </source>
</reference>
<evidence type="ECO:0000313" key="4">
    <source>
        <dbReference type="EMBL" id="MDT0497520.1"/>
    </source>
</evidence>
<dbReference type="InterPro" id="IPR051545">
    <property type="entry name" value="NAD(P)H_dehydrogenase_qn"/>
</dbReference>
<dbReference type="Pfam" id="PF02525">
    <property type="entry name" value="Flavodoxin_2"/>
    <property type="match status" value="1"/>
</dbReference>
<dbReference type="InterPro" id="IPR029039">
    <property type="entry name" value="Flavoprotein-like_sf"/>
</dbReference>
<organism evidence="4 5">
    <name type="scientific">Banduia mediterranea</name>
    <dbReference type="NCBI Taxonomy" id="3075609"/>
    <lineage>
        <taxon>Bacteria</taxon>
        <taxon>Pseudomonadati</taxon>
        <taxon>Pseudomonadota</taxon>
        <taxon>Gammaproteobacteria</taxon>
        <taxon>Nevskiales</taxon>
        <taxon>Algiphilaceae</taxon>
        <taxon>Banduia</taxon>
    </lineage>
</organism>
<dbReference type="EC" id="1.-.-.-" evidence="4"/>
<comment type="similarity">
    <text evidence="1">Belongs to the NAD(P)H dehydrogenase (quinone) family.</text>
</comment>
<evidence type="ECO:0000259" key="3">
    <source>
        <dbReference type="Pfam" id="PF02525"/>
    </source>
</evidence>
<dbReference type="EMBL" id="JAVRIC010000010">
    <property type="protein sequence ID" value="MDT0497520.1"/>
    <property type="molecule type" value="Genomic_DNA"/>
</dbReference>
<protein>
    <submittedName>
        <fullName evidence="4">NAD(P)H-dependent oxidoreductase</fullName>
        <ecNumber evidence="4">1.-.-.-</ecNumber>
    </submittedName>
</protein>
<accession>A0ABU2WI14</accession>